<comment type="cofactor">
    <cofactor evidence="2">
        <name>Mn(2+)</name>
        <dbReference type="ChEBI" id="CHEBI:29035"/>
    </cofactor>
    <text evidence="2">The Mn(2+) ion enhances activity.</text>
</comment>
<dbReference type="CDD" id="cd03886">
    <property type="entry name" value="M20_Acy1"/>
    <property type="match status" value="1"/>
</dbReference>
<dbReference type="FunFam" id="3.30.70.360:FF:000001">
    <property type="entry name" value="N-acetyldiaminopimelate deacetylase"/>
    <property type="match status" value="1"/>
</dbReference>
<dbReference type="GeneID" id="301848901"/>
<dbReference type="Pfam" id="PF01546">
    <property type="entry name" value="Peptidase_M20"/>
    <property type="match status" value="1"/>
</dbReference>
<sequence length="399" mass="42511">MSVVADARAMAEDLIRLRRDLHREPEVGLHLPRTQERVLAALDGLPLEITTGRSSTAVTAVLRGAGSGRAVLLRADMDGLPVQETTGLDYASRAEGTMHACGHDLHTAMLAGAARLLSDRRDRLGGDVVFMFQPGEEGWEGARAMIDEGVLDAAGPRVEAAYGLHVFSTFEPGFTSRPGPMMAASASFAVTVRGRGGHGSAPHLARDPVPVAAEMITALQTMITRRFDIFDPVVLTVGVVRAGSRSNIIPETARFEATVRTFSRDAGQRVRDAAVRLVRGIAQAHDVEADAEYLEARPATVNDDGETAFARDVVRETFGDDGYATMPNPIAGAEDFSRVLAEVPGCFLALGALPAGADPRRAAFNHSPHAVFDDSVLADGAALFTELARRRLASEGDRP</sequence>
<dbReference type="Gene3D" id="3.30.70.360">
    <property type="match status" value="1"/>
</dbReference>
<feature type="binding site" evidence="2">
    <location>
        <position position="165"/>
    </location>
    <ligand>
        <name>Mn(2+)</name>
        <dbReference type="ChEBI" id="CHEBI:29035"/>
        <label>2</label>
    </ligand>
</feature>
<accession>A0A3N2HA42</accession>
<dbReference type="Pfam" id="PF07687">
    <property type="entry name" value="M20_dimer"/>
    <property type="match status" value="1"/>
</dbReference>
<dbReference type="InterPro" id="IPR002933">
    <property type="entry name" value="Peptidase_M20"/>
</dbReference>
<keyword evidence="1 4" id="KW-0378">Hydrolase</keyword>
<dbReference type="PANTHER" id="PTHR11014:SF63">
    <property type="entry name" value="METALLOPEPTIDASE, PUTATIVE (AFU_ORTHOLOGUE AFUA_6G09600)-RELATED"/>
    <property type="match status" value="1"/>
</dbReference>
<evidence type="ECO:0000256" key="1">
    <source>
        <dbReference type="ARBA" id="ARBA00022801"/>
    </source>
</evidence>
<dbReference type="EMBL" id="RKHY01000001">
    <property type="protein sequence ID" value="ROS45210.1"/>
    <property type="molecule type" value="Genomic_DNA"/>
</dbReference>
<dbReference type="Gene3D" id="3.40.630.10">
    <property type="entry name" value="Zn peptidases"/>
    <property type="match status" value="1"/>
</dbReference>
<dbReference type="PANTHER" id="PTHR11014">
    <property type="entry name" value="PEPTIDASE M20 FAMILY MEMBER"/>
    <property type="match status" value="1"/>
</dbReference>
<dbReference type="InterPro" id="IPR011650">
    <property type="entry name" value="Peptidase_M20_dimer"/>
</dbReference>
<reference evidence="4 5" key="1">
    <citation type="submission" date="2018-11" db="EMBL/GenBank/DDBJ databases">
        <title>Sequencing the genomes of 1000 actinobacteria strains.</title>
        <authorList>
            <person name="Klenk H.-P."/>
        </authorList>
    </citation>
    <scope>NUCLEOTIDE SEQUENCE [LARGE SCALE GENOMIC DNA]</scope>
    <source>
        <strain evidence="4 5">DSM 44348</strain>
    </source>
</reference>
<comment type="caution">
    <text evidence="4">The sequence shown here is derived from an EMBL/GenBank/DDBJ whole genome shotgun (WGS) entry which is preliminary data.</text>
</comment>
<feature type="binding site" evidence="2">
    <location>
        <position position="366"/>
    </location>
    <ligand>
        <name>Mn(2+)</name>
        <dbReference type="ChEBI" id="CHEBI:29035"/>
        <label>2</label>
    </ligand>
</feature>
<dbReference type="InterPro" id="IPR036264">
    <property type="entry name" value="Bact_exopeptidase_dim_dom"/>
</dbReference>
<evidence type="ECO:0000313" key="5">
    <source>
        <dbReference type="Proteomes" id="UP000274843"/>
    </source>
</evidence>
<proteinExistence type="predicted"/>
<dbReference type="NCBIfam" id="TIGR01891">
    <property type="entry name" value="amidohydrolases"/>
    <property type="match status" value="1"/>
</dbReference>
<feature type="domain" description="Peptidase M20 dimerisation" evidence="3">
    <location>
        <begin position="185"/>
        <end position="279"/>
    </location>
</feature>
<dbReference type="SUPFAM" id="SSF53187">
    <property type="entry name" value="Zn-dependent exopeptidases"/>
    <property type="match status" value="1"/>
</dbReference>
<dbReference type="GO" id="GO:0050118">
    <property type="term" value="F:N-acetyldiaminopimelate deacetylase activity"/>
    <property type="evidence" value="ECO:0007669"/>
    <property type="project" value="UniProtKB-ARBA"/>
</dbReference>
<keyword evidence="2" id="KW-0464">Manganese</keyword>
<evidence type="ECO:0000259" key="3">
    <source>
        <dbReference type="Pfam" id="PF07687"/>
    </source>
</evidence>
<dbReference type="AlphaFoldDB" id="A0A3N2HA42"/>
<organism evidence="4 5">
    <name type="scientific">Amycolatopsis thermoflava</name>
    <dbReference type="NCBI Taxonomy" id="84480"/>
    <lineage>
        <taxon>Bacteria</taxon>
        <taxon>Bacillati</taxon>
        <taxon>Actinomycetota</taxon>
        <taxon>Actinomycetes</taxon>
        <taxon>Pseudonocardiales</taxon>
        <taxon>Pseudonocardiaceae</taxon>
        <taxon>Amycolatopsis</taxon>
        <taxon>Amycolatopsis methanolica group</taxon>
    </lineage>
</organism>
<dbReference type="InterPro" id="IPR017439">
    <property type="entry name" value="Amidohydrolase"/>
</dbReference>
<keyword evidence="5" id="KW-1185">Reference proteome</keyword>
<protein>
    <submittedName>
        <fullName evidence="4">Hippurate hydrolase</fullName>
    </submittedName>
</protein>
<feature type="binding site" evidence="2">
    <location>
        <position position="103"/>
    </location>
    <ligand>
        <name>Mn(2+)</name>
        <dbReference type="ChEBI" id="CHEBI:29035"/>
        <label>2</label>
    </ligand>
</feature>
<evidence type="ECO:0000256" key="2">
    <source>
        <dbReference type="PIRSR" id="PIRSR005962-1"/>
    </source>
</evidence>
<evidence type="ECO:0000313" key="4">
    <source>
        <dbReference type="EMBL" id="ROS45210.1"/>
    </source>
</evidence>
<dbReference type="RefSeq" id="WP_123686972.1">
    <property type="nucleotide sequence ID" value="NZ_RKHY01000001.1"/>
</dbReference>
<dbReference type="GO" id="GO:0046872">
    <property type="term" value="F:metal ion binding"/>
    <property type="evidence" value="ECO:0007669"/>
    <property type="project" value="UniProtKB-KW"/>
</dbReference>
<name>A0A3N2HA42_9PSEU</name>
<feature type="binding site" evidence="2">
    <location>
        <position position="137"/>
    </location>
    <ligand>
        <name>Mn(2+)</name>
        <dbReference type="ChEBI" id="CHEBI:29035"/>
        <label>2</label>
    </ligand>
</feature>
<gene>
    <name evidence="4" type="ORF">EDD35_7674</name>
</gene>
<feature type="binding site" evidence="2">
    <location>
        <position position="101"/>
    </location>
    <ligand>
        <name>Mn(2+)</name>
        <dbReference type="ChEBI" id="CHEBI:29035"/>
        <label>2</label>
    </ligand>
</feature>
<dbReference type="GO" id="GO:0019877">
    <property type="term" value="P:diaminopimelate biosynthetic process"/>
    <property type="evidence" value="ECO:0007669"/>
    <property type="project" value="UniProtKB-ARBA"/>
</dbReference>
<dbReference type="SUPFAM" id="SSF55031">
    <property type="entry name" value="Bacterial exopeptidase dimerisation domain"/>
    <property type="match status" value="1"/>
</dbReference>
<dbReference type="PIRSF" id="PIRSF005962">
    <property type="entry name" value="Pept_M20D_amidohydro"/>
    <property type="match status" value="1"/>
</dbReference>
<keyword evidence="2" id="KW-0479">Metal-binding</keyword>
<dbReference type="Proteomes" id="UP000274843">
    <property type="component" value="Unassembled WGS sequence"/>
</dbReference>